<feature type="non-terminal residue" evidence="10">
    <location>
        <position position="617"/>
    </location>
</feature>
<evidence type="ECO:0000256" key="7">
    <source>
        <dbReference type="SAM" id="Phobius"/>
    </source>
</evidence>
<keyword evidence="3" id="KW-0808">Transferase</keyword>
<name>A0AAU9TBF5_THLAR</name>
<feature type="transmembrane region" description="Helical" evidence="7">
    <location>
        <begin position="368"/>
        <end position="389"/>
    </location>
</feature>
<dbReference type="AlphaFoldDB" id="A0AAU9TBF5"/>
<proteinExistence type="predicted"/>
<evidence type="ECO:0000313" key="10">
    <source>
        <dbReference type="EMBL" id="CAH2079888.1"/>
    </source>
</evidence>
<keyword evidence="8" id="KW-0732">Signal</keyword>
<keyword evidence="7" id="KW-1133">Transmembrane helix</keyword>
<feature type="domain" description="Wall-associated receptor kinase" evidence="9">
    <location>
        <begin position="196"/>
        <end position="273"/>
    </location>
</feature>
<comment type="subcellular location">
    <subcellularLocation>
        <location evidence="1">Membrane</location>
        <topology evidence="1">Single-pass type I membrane protein</topology>
    </subcellularLocation>
</comment>
<dbReference type="EMBL" id="OU466863">
    <property type="protein sequence ID" value="CAH2079888.1"/>
    <property type="molecule type" value="Genomic_DNA"/>
</dbReference>
<dbReference type="Gene3D" id="2.10.25.10">
    <property type="entry name" value="Laminin"/>
    <property type="match status" value="1"/>
</dbReference>
<feature type="chain" id="PRO_5043807161" description="Wall-associated receptor kinase domain-containing protein" evidence="8">
    <location>
        <begin position="26"/>
        <end position="617"/>
    </location>
</feature>
<protein>
    <recommendedName>
        <fullName evidence="9">Wall-associated receptor kinase domain-containing protein</fullName>
    </recommendedName>
</protein>
<evidence type="ECO:0000256" key="8">
    <source>
        <dbReference type="SAM" id="SignalP"/>
    </source>
</evidence>
<dbReference type="Pfam" id="PF08488">
    <property type="entry name" value="WAK"/>
    <property type="match status" value="1"/>
</dbReference>
<evidence type="ECO:0000313" key="11">
    <source>
        <dbReference type="Proteomes" id="UP000836841"/>
    </source>
</evidence>
<dbReference type="Gene3D" id="1.10.510.10">
    <property type="entry name" value="Transferase(Phosphotransferase) domain 1"/>
    <property type="match status" value="1"/>
</dbReference>
<dbReference type="GO" id="GO:0016020">
    <property type="term" value="C:membrane"/>
    <property type="evidence" value="ECO:0007669"/>
    <property type="project" value="UniProtKB-SubCell"/>
</dbReference>
<reference evidence="10 11" key="1">
    <citation type="submission" date="2022-03" db="EMBL/GenBank/DDBJ databases">
        <authorList>
            <person name="Nunn A."/>
            <person name="Chopra R."/>
            <person name="Nunn A."/>
            <person name="Contreras Garrido A."/>
        </authorList>
    </citation>
    <scope>NUCLEOTIDE SEQUENCE [LARGE SCALE GENOMIC DNA]</scope>
</reference>
<keyword evidence="5" id="KW-1015">Disulfide bond</keyword>
<dbReference type="PANTHER" id="PTHR33491">
    <property type="entry name" value="OSJNBA0016N04.9 PROTEIN"/>
    <property type="match status" value="1"/>
</dbReference>
<evidence type="ECO:0000256" key="5">
    <source>
        <dbReference type="ARBA" id="ARBA00023157"/>
    </source>
</evidence>
<gene>
    <name evidence="10" type="ORF">TAV2_LOCUS25831</name>
</gene>
<dbReference type="GO" id="GO:0004674">
    <property type="term" value="F:protein serine/threonine kinase activity"/>
    <property type="evidence" value="ECO:0007669"/>
    <property type="project" value="UniProtKB-KW"/>
</dbReference>
<keyword evidence="11" id="KW-1185">Reference proteome</keyword>
<keyword evidence="7" id="KW-0472">Membrane</keyword>
<keyword evidence="2" id="KW-0723">Serine/threonine-protein kinase</keyword>
<keyword evidence="4" id="KW-0418">Kinase</keyword>
<organism evidence="10 11">
    <name type="scientific">Thlaspi arvense</name>
    <name type="common">Field penny-cress</name>
    <dbReference type="NCBI Taxonomy" id="13288"/>
    <lineage>
        <taxon>Eukaryota</taxon>
        <taxon>Viridiplantae</taxon>
        <taxon>Streptophyta</taxon>
        <taxon>Embryophyta</taxon>
        <taxon>Tracheophyta</taxon>
        <taxon>Spermatophyta</taxon>
        <taxon>Magnoliopsida</taxon>
        <taxon>eudicotyledons</taxon>
        <taxon>Gunneridae</taxon>
        <taxon>Pentapetalae</taxon>
        <taxon>rosids</taxon>
        <taxon>malvids</taxon>
        <taxon>Brassicales</taxon>
        <taxon>Brassicaceae</taxon>
        <taxon>Thlaspideae</taxon>
        <taxon>Thlaspi</taxon>
    </lineage>
</organism>
<sequence length="617" mass="67917">MEKTMSLLILTLTLQLLLIFDSAFSSCQNKCGGIKIPPPFGIGVGCYLNKWYEIQCISNTAFIAVLGKEVVNISFPSEDTSQSQGFWSYGSVRIKNPITSKGCSSDGKQEADGSLLNLMGSPFYVSYKNTLVAVGCNITASLTTAEPSTVGCSSSCSTIQPSPTHNYLAFVSCVTKKSNKGIYSPMCDATSIREKRICNGVGCCQVSIPDELQQIAGVSIEENTTISKGGCKVAFLTDEEYSFNHISDPKWLHAKRYATVELGWFIHTTNASFIDSLELTCDQMTGDDTFEYNATCACEYFANSSYASCACNRGYRGNPYAPGGCKDIDECLENKTIDGSVPCLEYPGYICVNIPGGHDCVLAKTKPIALGIGVSFGSLVLAIALYWLYKFIKRQKKINRKKKFFKRNGGLLLQQQLVSTEGNVEKTKLITGAKPISFLRSQENRALATYFILAMKENKLEEIIDARIRKGCKLEQVTATAKLARKCLNLKGRKRPSMRQVSIELERIRSSGGDSQLQVIDESDEEEETVEVNIGVESWNNVAVTDNVATSFLDVEPLFPRQTWMNGNLRYEVAMNFIIIILNVAVTLYMTMRSHKIPLDENVVGPVLCFGIFGVGV</sequence>
<feature type="transmembrane region" description="Helical" evidence="7">
    <location>
        <begin position="573"/>
        <end position="592"/>
    </location>
</feature>
<keyword evidence="7" id="KW-0812">Transmembrane</keyword>
<dbReference type="InterPro" id="IPR013695">
    <property type="entry name" value="WAK"/>
</dbReference>
<evidence type="ECO:0000256" key="1">
    <source>
        <dbReference type="ARBA" id="ARBA00004479"/>
    </source>
</evidence>
<evidence type="ECO:0000256" key="6">
    <source>
        <dbReference type="ARBA" id="ARBA00023180"/>
    </source>
</evidence>
<keyword evidence="6" id="KW-0325">Glycoprotein</keyword>
<evidence type="ECO:0000256" key="3">
    <source>
        <dbReference type="ARBA" id="ARBA00022679"/>
    </source>
</evidence>
<evidence type="ECO:0000256" key="4">
    <source>
        <dbReference type="ARBA" id="ARBA00022777"/>
    </source>
</evidence>
<accession>A0AAU9TBF5</accession>
<evidence type="ECO:0000259" key="9">
    <source>
        <dbReference type="Pfam" id="PF08488"/>
    </source>
</evidence>
<feature type="signal peptide" evidence="8">
    <location>
        <begin position="1"/>
        <end position="25"/>
    </location>
</feature>
<evidence type="ECO:0000256" key="2">
    <source>
        <dbReference type="ARBA" id="ARBA00022527"/>
    </source>
</evidence>
<dbReference type="Proteomes" id="UP000836841">
    <property type="component" value="Chromosome 7"/>
</dbReference>